<name>A0A367ZN21_9BACT</name>
<reference evidence="1 2" key="1">
    <citation type="submission" date="2018-05" db="EMBL/GenBank/DDBJ databases">
        <title>A metagenomic window into the 2 km-deep terrestrial subsurface aquifer revealed taxonomically and functionally diverse microbial community comprising novel uncultured bacterial lineages.</title>
        <authorList>
            <person name="Kadnikov V.V."/>
            <person name="Mardanov A.V."/>
            <person name="Beletsky A.V."/>
            <person name="Banks D."/>
            <person name="Pimenov N.V."/>
            <person name="Frank Y.A."/>
            <person name="Karnachuk O.V."/>
            <person name="Ravin N.V."/>
        </authorList>
    </citation>
    <scope>NUCLEOTIDE SEQUENCE [LARGE SCALE GENOMIC DNA]</scope>
    <source>
        <strain evidence="1">BY5</strain>
    </source>
</reference>
<accession>A0A367ZN21</accession>
<evidence type="ECO:0000313" key="1">
    <source>
        <dbReference type="EMBL" id="RCK79528.1"/>
    </source>
</evidence>
<dbReference type="AlphaFoldDB" id="A0A367ZN21"/>
<proteinExistence type="predicted"/>
<gene>
    <name evidence="1" type="ORF">OZSIB_4282</name>
</gene>
<dbReference type="EMBL" id="QOQW01000012">
    <property type="protein sequence ID" value="RCK79528.1"/>
    <property type="molecule type" value="Genomic_DNA"/>
</dbReference>
<sequence length="222" mass="25235">MSRYLPGPRVWLPLLGLSLLAAIFAYSVQADSTITIPVPEEAAKSKKVTLSLRIPPKTEPLTVEEKPVKMASKRSLIIWNDKPLPRLSPQDEFRTIMKKFQDKGWVKLFTTREVLATKNLDKYMAVRVLQQVCDHVLEILQAPDVSRLVRKVNLTASDIEDLRRMVQRFQTELIMFGSNPNRVDKDLLQLQERIKNARQGILKVIKVEGVEDGGTVIHLGVD</sequence>
<comment type="caution">
    <text evidence="1">The sequence shown here is derived from an EMBL/GenBank/DDBJ whole genome shotgun (WGS) entry which is preliminary data.</text>
</comment>
<dbReference type="Proteomes" id="UP000252355">
    <property type="component" value="Unassembled WGS sequence"/>
</dbReference>
<evidence type="ECO:0000313" key="2">
    <source>
        <dbReference type="Proteomes" id="UP000252355"/>
    </source>
</evidence>
<protein>
    <submittedName>
        <fullName evidence="1">Uncharacterized protein</fullName>
    </submittedName>
</protein>
<organism evidence="1 2">
    <name type="scientific">Candidatus Ozemobacter sibiricus</name>
    <dbReference type="NCBI Taxonomy" id="2268124"/>
    <lineage>
        <taxon>Bacteria</taxon>
        <taxon>Candidatus Ozemobacteria</taxon>
        <taxon>Candidatus Ozemobacterales</taxon>
        <taxon>Candidatus Ozemobacteraceae</taxon>
        <taxon>Candidatus Ozemobacter</taxon>
    </lineage>
</organism>